<dbReference type="InterPro" id="IPR015915">
    <property type="entry name" value="Kelch-typ_b-propeller"/>
</dbReference>
<dbReference type="SUPFAM" id="SSF110296">
    <property type="entry name" value="Oligoxyloglucan reducing end-specific cellobiohydrolase"/>
    <property type="match status" value="1"/>
</dbReference>
<evidence type="ECO:0000313" key="1">
    <source>
        <dbReference type="EMBL" id="CAE4616433.1"/>
    </source>
</evidence>
<sequence length="604" mass="64639">MSSSTGGRTGRGPGRPMEPVVDAVGAWCAPPEEGELRLGEHLWAGVAGLEEVSASGFFPRLRYAAVAVPGPRRRSASSLLLLGGVLDGFNRNDVWRLTIPCVGVFGGTHQDPVPRWTEMSPHDEGKVDGQGRRTLQKWRPRQDFGCCAATSGRGGFLVYVAAGSSLGSLCNDVWASEDGGANWVCMCSCSPWERRRAPALCAVPGRPDHLLLAGGMAPYAEVCGDAWISEDAGYSWSLLDSPPWSSSTGRYRSALLPLPREKGEATCEDRMLLLGGCFIDGQDGSGTPSTAVRYGGGGGGTIGLERLLHDAWECRLDFAAADKARAARWNAWGSDTEHRGARLAKFGVEYATGCIDGAGRTLIAQLPERDFVSAAEAAPPQGSSERALSWMQAEFNRNELPTVAQAAVRPTDPAKAGYTTTYVRLADPGCGGVPRLVLTSLSGVWLSGDGEWRRHLRLALLLGIRLEGSRGIPGDLWRGRVLPCLLPLPPIDPATGSLLGFAQPRHCRLQAAPVPSRLISLAETGRLWEVVGGGDKGGIIVREGREISSQKLVERLCTGSLVKQEELVGERLRYVLLEGAGPPTGWVSLWLVDRDLLVQRLPTG</sequence>
<reference evidence="1" key="1">
    <citation type="submission" date="2021-01" db="EMBL/GenBank/DDBJ databases">
        <authorList>
            <person name="Corre E."/>
            <person name="Pelletier E."/>
            <person name="Niang G."/>
            <person name="Scheremetjew M."/>
            <person name="Finn R."/>
            <person name="Kale V."/>
            <person name="Holt S."/>
            <person name="Cochrane G."/>
            <person name="Meng A."/>
            <person name="Brown T."/>
            <person name="Cohen L."/>
        </authorList>
    </citation>
    <scope>NUCLEOTIDE SEQUENCE</scope>
    <source>
        <strain evidence="1">CCMP3105</strain>
    </source>
</reference>
<dbReference type="Gene3D" id="2.120.10.80">
    <property type="entry name" value="Kelch-type beta propeller"/>
    <property type="match status" value="1"/>
</dbReference>
<dbReference type="AlphaFoldDB" id="A0A7S4RJA6"/>
<name>A0A7S4RJA6_9DINO</name>
<gene>
    <name evidence="1" type="ORF">AMON00008_LOCUS36376</name>
</gene>
<protein>
    <submittedName>
        <fullName evidence="1">Uncharacterized protein</fullName>
    </submittedName>
</protein>
<proteinExistence type="predicted"/>
<organism evidence="1">
    <name type="scientific">Alexandrium monilatum</name>
    <dbReference type="NCBI Taxonomy" id="311494"/>
    <lineage>
        <taxon>Eukaryota</taxon>
        <taxon>Sar</taxon>
        <taxon>Alveolata</taxon>
        <taxon>Dinophyceae</taxon>
        <taxon>Gonyaulacales</taxon>
        <taxon>Pyrocystaceae</taxon>
        <taxon>Alexandrium</taxon>
    </lineage>
</organism>
<dbReference type="EMBL" id="HBNR01051918">
    <property type="protein sequence ID" value="CAE4616433.1"/>
    <property type="molecule type" value="Transcribed_RNA"/>
</dbReference>
<accession>A0A7S4RJA6</accession>